<evidence type="ECO:0000256" key="5">
    <source>
        <dbReference type="ARBA" id="ARBA00019043"/>
    </source>
</evidence>
<evidence type="ECO:0000256" key="15">
    <source>
        <dbReference type="ARBA" id="ARBA00048497"/>
    </source>
</evidence>
<dbReference type="PANTHER" id="PTHR24096:SF423">
    <property type="entry name" value="GM05240P"/>
    <property type="match status" value="1"/>
</dbReference>
<dbReference type="InterPro" id="IPR045851">
    <property type="entry name" value="AMP-bd_C_sf"/>
</dbReference>
<evidence type="ECO:0000256" key="2">
    <source>
        <dbReference type="ARBA" id="ARBA00004275"/>
    </source>
</evidence>
<dbReference type="Pfam" id="PF13193">
    <property type="entry name" value="AMP-binding_C"/>
    <property type="match status" value="1"/>
</dbReference>
<evidence type="ECO:0000256" key="11">
    <source>
        <dbReference type="ARBA" id="ARBA00023033"/>
    </source>
</evidence>
<protein>
    <recommendedName>
        <fullName evidence="5">Luciferin 4-monooxygenase</fullName>
        <ecNumber evidence="4">1.13.12.7</ecNumber>
    </recommendedName>
</protein>
<keyword evidence="11" id="KW-0503">Monooxygenase</keyword>
<evidence type="ECO:0000256" key="9">
    <source>
        <dbReference type="ARBA" id="ARBA00022842"/>
    </source>
</evidence>
<evidence type="ECO:0000256" key="13">
    <source>
        <dbReference type="ARBA" id="ARBA00023223"/>
    </source>
</evidence>
<dbReference type="Proteomes" id="UP001153737">
    <property type="component" value="Chromosome 12"/>
</dbReference>
<evidence type="ECO:0000256" key="12">
    <source>
        <dbReference type="ARBA" id="ARBA00023140"/>
    </source>
</evidence>
<keyword evidence="8" id="KW-0067">ATP-binding</keyword>
<evidence type="ECO:0000256" key="10">
    <source>
        <dbReference type="ARBA" id="ARBA00023002"/>
    </source>
</evidence>
<dbReference type="GO" id="GO:0005524">
    <property type="term" value="F:ATP binding"/>
    <property type="evidence" value="ECO:0007669"/>
    <property type="project" value="UniProtKB-KW"/>
</dbReference>
<evidence type="ECO:0000259" key="16">
    <source>
        <dbReference type="Pfam" id="PF00501"/>
    </source>
</evidence>
<dbReference type="Gene3D" id="3.40.50.980">
    <property type="match status" value="2"/>
</dbReference>
<evidence type="ECO:0000256" key="7">
    <source>
        <dbReference type="ARBA" id="ARBA00022741"/>
    </source>
</evidence>
<dbReference type="AlphaFoldDB" id="A0A9P0DFG6"/>
<comment type="similarity">
    <text evidence="3">Belongs to the ATP-dependent AMP-binding enzyme family.</text>
</comment>
<dbReference type="PROSITE" id="PS00455">
    <property type="entry name" value="AMP_BINDING"/>
    <property type="match status" value="1"/>
</dbReference>
<evidence type="ECO:0000259" key="17">
    <source>
        <dbReference type="Pfam" id="PF13193"/>
    </source>
</evidence>
<gene>
    <name evidence="18" type="ORF">PHAECO_LOCUS3111</name>
</gene>
<dbReference type="InterPro" id="IPR020845">
    <property type="entry name" value="AMP-binding_CS"/>
</dbReference>
<proteinExistence type="inferred from homology"/>
<keyword evidence="14" id="KW-0599">Photoprotein</keyword>
<comment type="cofactor">
    <cofactor evidence="1">
        <name>Mg(2+)</name>
        <dbReference type="ChEBI" id="CHEBI:18420"/>
    </cofactor>
</comment>
<evidence type="ECO:0000256" key="6">
    <source>
        <dbReference type="ARBA" id="ARBA00022723"/>
    </source>
</evidence>
<dbReference type="EMBL" id="OU896718">
    <property type="protein sequence ID" value="CAH1118821.1"/>
    <property type="molecule type" value="Genomic_DNA"/>
</dbReference>
<dbReference type="PANTHER" id="PTHR24096">
    <property type="entry name" value="LONG-CHAIN-FATTY-ACID--COA LIGASE"/>
    <property type="match status" value="1"/>
</dbReference>
<organism evidence="18 19">
    <name type="scientific">Phaedon cochleariae</name>
    <name type="common">Mustard beetle</name>
    <dbReference type="NCBI Taxonomy" id="80249"/>
    <lineage>
        <taxon>Eukaryota</taxon>
        <taxon>Metazoa</taxon>
        <taxon>Ecdysozoa</taxon>
        <taxon>Arthropoda</taxon>
        <taxon>Hexapoda</taxon>
        <taxon>Insecta</taxon>
        <taxon>Pterygota</taxon>
        <taxon>Neoptera</taxon>
        <taxon>Endopterygota</taxon>
        <taxon>Coleoptera</taxon>
        <taxon>Polyphaga</taxon>
        <taxon>Cucujiformia</taxon>
        <taxon>Chrysomeloidea</taxon>
        <taxon>Chrysomelidae</taxon>
        <taxon>Chrysomelinae</taxon>
        <taxon>Chrysomelini</taxon>
        <taxon>Phaedon</taxon>
    </lineage>
</organism>
<keyword evidence="12" id="KW-0576">Peroxisome</keyword>
<dbReference type="GO" id="GO:0008218">
    <property type="term" value="P:bioluminescence"/>
    <property type="evidence" value="ECO:0007669"/>
    <property type="project" value="UniProtKB-KW"/>
</dbReference>
<dbReference type="SUPFAM" id="SSF56801">
    <property type="entry name" value="Acetyl-CoA synthetase-like"/>
    <property type="match status" value="1"/>
</dbReference>
<dbReference type="EC" id="1.13.12.7" evidence="4"/>
<dbReference type="Gene3D" id="3.30.300.30">
    <property type="match status" value="1"/>
</dbReference>
<dbReference type="Gene3D" id="2.30.38.10">
    <property type="entry name" value="Luciferase, Domain 3"/>
    <property type="match status" value="1"/>
</dbReference>
<comment type="subcellular location">
    <subcellularLocation>
        <location evidence="2">Peroxisome</location>
    </subcellularLocation>
</comment>
<dbReference type="OrthoDB" id="10253869at2759"/>
<keyword evidence="9" id="KW-0460">Magnesium</keyword>
<evidence type="ECO:0000256" key="3">
    <source>
        <dbReference type="ARBA" id="ARBA00006432"/>
    </source>
</evidence>
<dbReference type="InterPro" id="IPR000873">
    <property type="entry name" value="AMP-dep_synth/lig_dom"/>
</dbReference>
<dbReference type="FunFam" id="3.30.300.30:FF:000007">
    <property type="entry name" value="4-coumarate--CoA ligase 2"/>
    <property type="match status" value="1"/>
</dbReference>
<evidence type="ECO:0000256" key="1">
    <source>
        <dbReference type="ARBA" id="ARBA00001946"/>
    </source>
</evidence>
<dbReference type="InterPro" id="IPR025110">
    <property type="entry name" value="AMP-bd_C"/>
</dbReference>
<keyword evidence="13" id="KW-0455">Luminescence</keyword>
<evidence type="ECO:0000256" key="14">
    <source>
        <dbReference type="ARBA" id="ARBA00023262"/>
    </source>
</evidence>
<dbReference type="GO" id="GO:0004497">
    <property type="term" value="F:monooxygenase activity"/>
    <property type="evidence" value="ECO:0007669"/>
    <property type="project" value="UniProtKB-KW"/>
</dbReference>
<keyword evidence="6" id="KW-0479">Metal-binding</keyword>
<comment type="catalytic activity">
    <reaction evidence="15">
        <text>firefly D-luciferin + ATP + O2 = firefly oxyluciferin + hnu + AMP + CO2 + diphosphate</text>
        <dbReference type="Rhea" id="RHEA:10732"/>
        <dbReference type="ChEBI" id="CHEBI:15379"/>
        <dbReference type="ChEBI" id="CHEBI:16526"/>
        <dbReference type="ChEBI" id="CHEBI:16792"/>
        <dbReference type="ChEBI" id="CHEBI:30212"/>
        <dbReference type="ChEBI" id="CHEBI:30616"/>
        <dbReference type="ChEBI" id="CHEBI:33019"/>
        <dbReference type="ChEBI" id="CHEBI:58038"/>
        <dbReference type="ChEBI" id="CHEBI:456215"/>
        <dbReference type="EC" id="1.13.12.7"/>
    </reaction>
</comment>
<reference evidence="18" key="1">
    <citation type="submission" date="2022-01" db="EMBL/GenBank/DDBJ databases">
        <authorList>
            <person name="King R."/>
        </authorList>
    </citation>
    <scope>NUCLEOTIDE SEQUENCE</scope>
</reference>
<evidence type="ECO:0000313" key="18">
    <source>
        <dbReference type="EMBL" id="CAH1118821.1"/>
    </source>
</evidence>
<evidence type="ECO:0000256" key="4">
    <source>
        <dbReference type="ARBA" id="ARBA00012532"/>
    </source>
</evidence>
<keyword evidence="10" id="KW-0560">Oxidoreductase</keyword>
<keyword evidence="19" id="KW-1185">Reference proteome</keyword>
<dbReference type="Pfam" id="PF00501">
    <property type="entry name" value="AMP-binding"/>
    <property type="match status" value="1"/>
</dbReference>
<reference evidence="18" key="2">
    <citation type="submission" date="2022-10" db="EMBL/GenBank/DDBJ databases">
        <authorList>
            <consortium name="ENA_rothamsted_submissions"/>
            <consortium name="culmorum"/>
            <person name="King R."/>
        </authorList>
    </citation>
    <scope>NUCLEOTIDE SEQUENCE</scope>
</reference>
<dbReference type="GO" id="GO:0016405">
    <property type="term" value="F:CoA-ligase activity"/>
    <property type="evidence" value="ECO:0007669"/>
    <property type="project" value="TreeGrafter"/>
</dbReference>
<feature type="domain" description="AMP-binding enzyme C-terminal" evidence="17">
    <location>
        <begin position="451"/>
        <end position="527"/>
    </location>
</feature>
<keyword evidence="7" id="KW-0547">Nucleotide-binding</keyword>
<feature type="domain" description="AMP-dependent synthetase/ligase" evidence="16">
    <location>
        <begin position="35"/>
        <end position="400"/>
    </location>
</feature>
<dbReference type="GO" id="GO:0046872">
    <property type="term" value="F:metal ion binding"/>
    <property type="evidence" value="ECO:0007669"/>
    <property type="project" value="UniProtKB-KW"/>
</dbReference>
<evidence type="ECO:0000313" key="19">
    <source>
        <dbReference type="Proteomes" id="UP001153737"/>
    </source>
</evidence>
<name>A0A9P0DFG6_PHACE</name>
<accession>A0A9P0DFG6</accession>
<evidence type="ECO:0000256" key="8">
    <source>
        <dbReference type="ARBA" id="ARBA00022840"/>
    </source>
</evidence>
<dbReference type="GO" id="GO:0005777">
    <property type="term" value="C:peroxisome"/>
    <property type="evidence" value="ECO:0007669"/>
    <property type="project" value="UniProtKB-SubCell"/>
</dbReference>
<sequence length="548" mass="61716">MFSEDNDYLIHGPEPHEPLVNETLGQIFFKILHENPPGHQIMIDAHTGKDLVSNQLLEQACNLAQALRSYGCTPETTVAIASENNLEFFVPVMASLFAGTIMVPLSVNYTTTELLHTVNITQPRIVFCSKRASKGYLEMKKKMSFMEVIVVIDSEENFTGTQSIKTFIQNYLGGQRMSPSQFSPFDGDPKENVAFILCSSGTTGMPKGVMLTHTNVVTRLMQSRDPAYLTPYTRVLGLMPFYHSYGLFFGLTSFLNRHITIMMDRYQEDFFLRAIQDYKIEVLRVTPPLAIFLSKTPKIKDYNLSSVAEFFSAAAPLSGETEVELKKRLNLKMIYQAYGCTEGTLALTIMNKDVYRPGSCGQVITYMTCKVRDPDSGRSLGPNQVGELCYKGPSVMKGYYKNPRATKESFTADGWLRTGDLGYYDEEKYFYIVDRLKELIKYKGHQVAPAELEAILVNNPKVQEAAVVGLPDEMAGELPLAFIIKRDWVEVTAQELQDYVASRVSPQKRLRGGVIFVESIPKNPSGKILRRKLKGKLKDYKAMQQSKL</sequence>